<dbReference type="InterPro" id="IPR011009">
    <property type="entry name" value="Kinase-like_dom_sf"/>
</dbReference>
<proteinExistence type="predicted"/>
<dbReference type="Gene3D" id="3.30.70.270">
    <property type="match status" value="1"/>
</dbReference>
<feature type="compositionally biased region" description="Polar residues" evidence="1">
    <location>
        <begin position="338"/>
        <end position="347"/>
    </location>
</feature>
<dbReference type="PROSITE" id="PS50878">
    <property type="entry name" value="RT_POL"/>
    <property type="match status" value="1"/>
</dbReference>
<feature type="domain" description="Reverse transcriptase" evidence="3">
    <location>
        <begin position="339"/>
        <end position="633"/>
    </location>
</feature>
<dbReference type="Pfam" id="PF00078">
    <property type="entry name" value="RVT_1"/>
    <property type="match status" value="1"/>
</dbReference>
<gene>
    <name evidence="4" type="ORF">ANN_20669</name>
</gene>
<dbReference type="InterPro" id="IPR001245">
    <property type="entry name" value="Ser-Thr/Tyr_kinase_cat_dom"/>
</dbReference>
<feature type="non-terminal residue" evidence="4">
    <location>
        <position position="1018"/>
    </location>
</feature>
<dbReference type="InterPro" id="IPR000477">
    <property type="entry name" value="RT_dom"/>
</dbReference>
<dbReference type="Gene3D" id="1.10.510.10">
    <property type="entry name" value="Transferase(Phosphotransferase) domain 1"/>
    <property type="match status" value="1"/>
</dbReference>
<dbReference type="SUPFAM" id="SSF56112">
    <property type="entry name" value="Protein kinase-like (PK-like)"/>
    <property type="match status" value="2"/>
</dbReference>
<dbReference type="PANTHER" id="PTHR47027:SF20">
    <property type="entry name" value="REVERSE TRANSCRIPTASE-LIKE PROTEIN WITH RNA-DIRECTED DNA POLYMERASE DOMAIN"/>
    <property type="match status" value="1"/>
</dbReference>
<protein>
    <submittedName>
        <fullName evidence="4">Uncharacterized protein</fullName>
    </submittedName>
</protein>
<dbReference type="Pfam" id="PF07714">
    <property type="entry name" value="PK_Tyr_Ser-Thr"/>
    <property type="match status" value="2"/>
</dbReference>
<dbReference type="PANTHER" id="PTHR47027">
    <property type="entry name" value="REVERSE TRANSCRIPTASE DOMAIN-CONTAINING PROTEIN"/>
    <property type="match status" value="1"/>
</dbReference>
<evidence type="ECO:0000313" key="4">
    <source>
        <dbReference type="EMBL" id="KAJ4432055.1"/>
    </source>
</evidence>
<organism evidence="4 5">
    <name type="scientific">Periplaneta americana</name>
    <name type="common">American cockroach</name>
    <name type="synonym">Blatta americana</name>
    <dbReference type="NCBI Taxonomy" id="6978"/>
    <lineage>
        <taxon>Eukaryota</taxon>
        <taxon>Metazoa</taxon>
        <taxon>Ecdysozoa</taxon>
        <taxon>Arthropoda</taxon>
        <taxon>Hexapoda</taxon>
        <taxon>Insecta</taxon>
        <taxon>Pterygota</taxon>
        <taxon>Neoptera</taxon>
        <taxon>Polyneoptera</taxon>
        <taxon>Dictyoptera</taxon>
        <taxon>Blattodea</taxon>
        <taxon>Blattoidea</taxon>
        <taxon>Blattidae</taxon>
        <taxon>Blattinae</taxon>
        <taxon>Periplaneta</taxon>
    </lineage>
</organism>
<keyword evidence="5" id="KW-1185">Reference proteome</keyword>
<dbReference type="InterPro" id="IPR043128">
    <property type="entry name" value="Rev_trsase/Diguanyl_cyclase"/>
</dbReference>
<feature type="domain" description="Protein kinase" evidence="2">
    <location>
        <begin position="643"/>
        <end position="984"/>
    </location>
</feature>
<reference evidence="4 5" key="1">
    <citation type="journal article" date="2022" name="Allergy">
        <title>Genome assembly and annotation of Periplaneta americana reveal a comprehensive cockroach allergen profile.</title>
        <authorList>
            <person name="Wang L."/>
            <person name="Xiong Q."/>
            <person name="Saelim N."/>
            <person name="Wang L."/>
            <person name="Nong W."/>
            <person name="Wan A.T."/>
            <person name="Shi M."/>
            <person name="Liu X."/>
            <person name="Cao Q."/>
            <person name="Hui J.H.L."/>
            <person name="Sookrung N."/>
            <person name="Leung T.F."/>
            <person name="Tungtrongchitr A."/>
            <person name="Tsui S.K.W."/>
        </authorList>
    </citation>
    <scope>NUCLEOTIDE SEQUENCE [LARGE SCALE GENOMIC DNA]</scope>
    <source>
        <strain evidence="4">PWHHKU_190912</strain>
    </source>
</reference>
<evidence type="ECO:0000259" key="3">
    <source>
        <dbReference type="PROSITE" id="PS50878"/>
    </source>
</evidence>
<accession>A0ABQ8SDE4</accession>
<dbReference type="EMBL" id="JAJSOF020000029">
    <property type="protein sequence ID" value="KAJ4432055.1"/>
    <property type="molecule type" value="Genomic_DNA"/>
</dbReference>
<dbReference type="Gene3D" id="3.30.200.20">
    <property type="entry name" value="Phosphorylase Kinase, domain 1"/>
    <property type="match status" value="1"/>
</dbReference>
<evidence type="ECO:0000256" key="1">
    <source>
        <dbReference type="SAM" id="MobiDB-lite"/>
    </source>
</evidence>
<sequence>MIMSRDGNIVRSGNIKIGDLSFEEVEKFKYLGATVTNINDTREEIKRRINMGNACYYSVEKLLSSSLLSKNLKVRIYKTVILPVLLYGCETWTLTLSEEHRFRVFENKVLRKIFGAKRDEVTGEWRKLHNTELHALYSSPDIIRNIKSRRLRWAGHVARMGESRNAYRVLVGRPEGKRPLGRPRRRWEDNIKMDLREVGYDDRDWINLAQDRDRWRAYVRAAMNLRDDISTLFILDKATPDEVDEFQLEIAMMKRVGRHPNVVTMLGCCTLKQPLCMIMEYVPCGDLLQYLRQLRVEYERRTGSALAITSTMHRPIPRYVDLQHPSTDSDASYVQPENHMTTTSTSRPSITETEWSLLSNDGPPLTPIELATRRLEYVLDPKELQSFAIQIARGMAHLEHKQITHSCSIILKRLTPYIDEIIGDHQCGFRCNRSTIDKIFCIRQIMEKKWEYKVTIHQLFIDFKKAYDSVKREVLYDILIEFGIPKKLVRLIKMCLSETYSRVRIGQFLSDAFPIHCGLKQGDALSPLLFNFTLEYAIRKVQDNRQGLELNGLHQLLVYADDVNMLGENTQTIRENTEILLEASKAIGFEVNPEKTKYMIMSRDQNIVRNGNIKIGDLSFEEVEKFKYLGATVTNINDTREEIKRRINMGNACYYSVEKLLSSSLLSKNLKVRIYKTVILPVLLYGCETWTLTLREEHRLRMFENKVLRKIFGAKWDEATGEWRKLHNTELHTLYSSPNIIRNLKSRRLRWAGHVARMGESRNAYRVLVGRPEGKRPLGRPRRRWEDNIKMDLREVGCDDRDWINLAQDRDRWRAYVRAAMNLRTDKNKVVHSEGRSIVAKVIEFFDAEMDRDLAARNVLIDENKTLKISDFGLSRSGIYINTKRKKVPLRWLSVEAMRDNLYSSKSDVWAYAIVLWEIGTLGGFPYPTISDMDLLSFLLEGKRLEKPDNCSDELYSLMLQCWSHSSDMRPSFEEIVKHLNSIMCRKRVYVDFTTLKPDYNFPPTEQQPQVPPNVKPT</sequence>
<dbReference type="InterPro" id="IPR043502">
    <property type="entry name" value="DNA/RNA_pol_sf"/>
</dbReference>
<evidence type="ECO:0000313" key="5">
    <source>
        <dbReference type="Proteomes" id="UP001148838"/>
    </source>
</evidence>
<dbReference type="InterPro" id="IPR000719">
    <property type="entry name" value="Prot_kinase_dom"/>
</dbReference>
<dbReference type="SUPFAM" id="SSF56672">
    <property type="entry name" value="DNA/RNA polymerases"/>
    <property type="match status" value="1"/>
</dbReference>
<comment type="caution">
    <text evidence="4">The sequence shown here is derived from an EMBL/GenBank/DDBJ whole genome shotgun (WGS) entry which is preliminary data.</text>
</comment>
<dbReference type="Proteomes" id="UP001148838">
    <property type="component" value="Unassembled WGS sequence"/>
</dbReference>
<name>A0ABQ8SDE4_PERAM</name>
<feature type="region of interest" description="Disordered" evidence="1">
    <location>
        <begin position="327"/>
        <end position="347"/>
    </location>
</feature>
<dbReference type="CDD" id="cd01650">
    <property type="entry name" value="RT_nLTR_like"/>
    <property type="match status" value="1"/>
</dbReference>
<evidence type="ECO:0000259" key="2">
    <source>
        <dbReference type="PROSITE" id="PS50011"/>
    </source>
</evidence>
<dbReference type="PROSITE" id="PS50011">
    <property type="entry name" value="PROTEIN_KINASE_DOM"/>
    <property type="match status" value="1"/>
</dbReference>